<evidence type="ECO:0000259" key="3">
    <source>
        <dbReference type="PROSITE" id="PS51462"/>
    </source>
</evidence>
<reference evidence="4" key="1">
    <citation type="journal article" date="2011" name="Environ. Microbiol.">
        <title>Genomic insights into the metabolic potential of the polycyclic aromatic hydrocarbon degrading sulfate-reducing Deltaproteobacterium N47.</title>
        <authorList>
            <person name="Bergmann F."/>
            <person name="Selesi D."/>
            <person name="Weinmaier T."/>
            <person name="Tischler P."/>
            <person name="Rattei T."/>
            <person name="Meckenstock R.U."/>
        </authorList>
    </citation>
    <scope>NUCLEOTIDE SEQUENCE</scope>
</reference>
<keyword evidence="1 2" id="KW-0378">Hydrolase</keyword>
<dbReference type="Pfam" id="PF00293">
    <property type="entry name" value="NUDIX"/>
    <property type="match status" value="1"/>
</dbReference>
<evidence type="ECO:0000256" key="2">
    <source>
        <dbReference type="RuleBase" id="RU003476"/>
    </source>
</evidence>
<comment type="similarity">
    <text evidence="2">Belongs to the Nudix hydrolase family.</text>
</comment>
<protein>
    <recommendedName>
        <fullName evidence="3">Nudix hydrolase domain-containing protein</fullName>
    </recommendedName>
</protein>
<dbReference type="AlphaFoldDB" id="E1YIJ0"/>
<dbReference type="PROSITE" id="PS51462">
    <property type="entry name" value="NUDIX"/>
    <property type="match status" value="1"/>
</dbReference>
<gene>
    <name evidence="4" type="ORF">N47_D28460</name>
</gene>
<dbReference type="PANTHER" id="PTHR43736">
    <property type="entry name" value="ADP-RIBOSE PYROPHOSPHATASE"/>
    <property type="match status" value="1"/>
</dbReference>
<dbReference type="InterPro" id="IPR000086">
    <property type="entry name" value="NUDIX_hydrolase_dom"/>
</dbReference>
<dbReference type="InterPro" id="IPR020476">
    <property type="entry name" value="Nudix_hydrolase"/>
</dbReference>
<name>E1YIJ0_9BACT</name>
<organism evidence="4">
    <name type="scientific">uncultured Desulfobacterium sp</name>
    <dbReference type="NCBI Taxonomy" id="201089"/>
    <lineage>
        <taxon>Bacteria</taxon>
        <taxon>Pseudomonadati</taxon>
        <taxon>Thermodesulfobacteriota</taxon>
        <taxon>Desulfobacteria</taxon>
        <taxon>Desulfobacterales</taxon>
        <taxon>Desulfobacteriaceae</taxon>
        <taxon>Desulfobacterium</taxon>
        <taxon>environmental samples</taxon>
    </lineage>
</organism>
<evidence type="ECO:0000256" key="1">
    <source>
        <dbReference type="ARBA" id="ARBA00022801"/>
    </source>
</evidence>
<feature type="domain" description="Nudix hydrolase" evidence="3">
    <location>
        <begin position="36"/>
        <end position="164"/>
    </location>
</feature>
<sequence length="167" mass="19125">MRKKTNCCYCGAILTEKSFEDRIRLFCEKCNEPIYENPVPATCLVTIDDKKRVLLVKRNVEPKTGFWCLPGGFIELGESPEEGALRELEEETGLKGKIELLLGVSSNRNQQYHSVLIVGYLIRNYSGILSTGYDASDAAWYNYKEIPEIAFQSHMQFIRMFYAIYGD</sequence>
<dbReference type="SUPFAM" id="SSF55811">
    <property type="entry name" value="Nudix"/>
    <property type="match status" value="1"/>
</dbReference>
<dbReference type="PROSITE" id="PS00893">
    <property type="entry name" value="NUDIX_BOX"/>
    <property type="match status" value="1"/>
</dbReference>
<dbReference type="PRINTS" id="PR00502">
    <property type="entry name" value="NUDIXFAMILY"/>
</dbReference>
<dbReference type="InterPro" id="IPR020084">
    <property type="entry name" value="NUDIX_hydrolase_CS"/>
</dbReference>
<dbReference type="Gene3D" id="3.90.79.10">
    <property type="entry name" value="Nucleoside Triphosphate Pyrophosphohydrolase"/>
    <property type="match status" value="1"/>
</dbReference>
<dbReference type="EMBL" id="FR695874">
    <property type="protein sequence ID" value="CBX30037.1"/>
    <property type="molecule type" value="Genomic_DNA"/>
</dbReference>
<evidence type="ECO:0000313" key="4">
    <source>
        <dbReference type="EMBL" id="CBX30037.1"/>
    </source>
</evidence>
<proteinExistence type="inferred from homology"/>
<dbReference type="InterPro" id="IPR015797">
    <property type="entry name" value="NUDIX_hydrolase-like_dom_sf"/>
</dbReference>
<accession>E1YIJ0</accession>
<dbReference type="GO" id="GO:0016787">
    <property type="term" value="F:hydrolase activity"/>
    <property type="evidence" value="ECO:0007669"/>
    <property type="project" value="UniProtKB-KW"/>
</dbReference>
<dbReference type="PANTHER" id="PTHR43736:SF1">
    <property type="entry name" value="DIHYDRONEOPTERIN TRIPHOSPHATE DIPHOSPHATASE"/>
    <property type="match status" value="1"/>
</dbReference>